<evidence type="ECO:0000313" key="3">
    <source>
        <dbReference type="Proteomes" id="UP000177025"/>
    </source>
</evidence>
<proteinExistence type="predicted"/>
<dbReference type="Proteomes" id="UP000177025">
    <property type="component" value="Unassembled WGS sequence"/>
</dbReference>
<keyword evidence="1" id="KW-0732">Signal</keyword>
<feature type="chain" id="PRO_5009514815" evidence="1">
    <location>
        <begin position="17"/>
        <end position="303"/>
    </location>
</feature>
<sequence length="303" mass="34545">MKVRFFLTILPLFALLAVNCGQNDEADIESLLESSWFVSDGAIRTADDSTDVPQDYPFNGLLADTIPYVRWVRWIQRPITREYEIVVNGDSADVLIMAKLTGTPPGYGLFVNNNPLEPIYNRVISDTLIRRVKLYKDGNRWRIASLTAADIHTLDTNNPVTIEEIRASVPQRNYEFIIRSADTYFEKDELPIFYPSDTIIVTVTCSGQNDSTWAFLHHGTGHRPGFGIHIRQPFYRETTTTFSRTWVIAEDNIVNTPAVRHSATDVLGWETLFGDSTATYYSRAWCFPYIVMEANETLPEDEE</sequence>
<evidence type="ECO:0000313" key="2">
    <source>
        <dbReference type="EMBL" id="OGC41986.1"/>
    </source>
</evidence>
<comment type="caution">
    <text evidence="2">The sequence shown here is derived from an EMBL/GenBank/DDBJ whole genome shotgun (WGS) entry which is preliminary data.</text>
</comment>
<protein>
    <submittedName>
        <fullName evidence="2">Uncharacterized protein</fullName>
    </submittedName>
</protein>
<reference evidence="2 3" key="1">
    <citation type="journal article" date="2016" name="Nat. Commun.">
        <title>Thousands of microbial genomes shed light on interconnected biogeochemical processes in an aquifer system.</title>
        <authorList>
            <person name="Anantharaman K."/>
            <person name="Brown C.T."/>
            <person name="Hug L.A."/>
            <person name="Sharon I."/>
            <person name="Castelle C.J."/>
            <person name="Probst A.J."/>
            <person name="Thomas B.C."/>
            <person name="Singh A."/>
            <person name="Wilkins M.J."/>
            <person name="Karaoz U."/>
            <person name="Brodie E.L."/>
            <person name="Williams K.H."/>
            <person name="Hubbard S.S."/>
            <person name="Banfield J.F."/>
        </authorList>
    </citation>
    <scope>NUCLEOTIDE SEQUENCE [LARGE SCALE GENOMIC DNA]</scope>
</reference>
<organism evidence="2 3">
    <name type="scientific">candidate division WOR-3 bacterium RBG_13_43_14</name>
    <dbReference type="NCBI Taxonomy" id="1802590"/>
    <lineage>
        <taxon>Bacteria</taxon>
        <taxon>Bacteria division WOR-3</taxon>
    </lineage>
</organism>
<feature type="signal peptide" evidence="1">
    <location>
        <begin position="1"/>
        <end position="16"/>
    </location>
</feature>
<gene>
    <name evidence="2" type="ORF">A2Y85_06915</name>
</gene>
<accession>A0A1F4UAI4</accession>
<dbReference type="AlphaFoldDB" id="A0A1F4UAI4"/>
<name>A0A1F4UAI4_UNCW3</name>
<dbReference type="EMBL" id="MEUM01000087">
    <property type="protein sequence ID" value="OGC41986.1"/>
    <property type="molecule type" value="Genomic_DNA"/>
</dbReference>
<evidence type="ECO:0000256" key="1">
    <source>
        <dbReference type="SAM" id="SignalP"/>
    </source>
</evidence>